<dbReference type="SUPFAM" id="SSF64288">
    <property type="entry name" value="Chorismate lyase-like"/>
    <property type="match status" value="1"/>
</dbReference>
<evidence type="ECO:0000313" key="6">
    <source>
        <dbReference type="EMBL" id="MVT25046.1"/>
    </source>
</evidence>
<dbReference type="Pfam" id="PF00392">
    <property type="entry name" value="GntR"/>
    <property type="match status" value="1"/>
</dbReference>
<dbReference type="EMBL" id="WRPM01000010">
    <property type="protein sequence ID" value="MVT25046.1"/>
    <property type="molecule type" value="Genomic_DNA"/>
</dbReference>
<dbReference type="PROSITE" id="PS50949">
    <property type="entry name" value="HTH_GNTR"/>
    <property type="match status" value="1"/>
</dbReference>
<dbReference type="AlphaFoldDB" id="A0A7K1UF97"/>
<dbReference type="PANTHER" id="PTHR44846">
    <property type="entry name" value="MANNOSYL-D-GLYCERATE TRANSPORT/METABOLISM SYSTEM REPRESSOR MNGR-RELATED"/>
    <property type="match status" value="1"/>
</dbReference>
<dbReference type="SMART" id="SM00345">
    <property type="entry name" value="HTH_GNTR"/>
    <property type="match status" value="1"/>
</dbReference>
<organism evidence="6 7">
    <name type="scientific">Nesterenkonia alkaliphila</name>
    <dbReference type="NCBI Taxonomy" id="1463631"/>
    <lineage>
        <taxon>Bacteria</taxon>
        <taxon>Bacillati</taxon>
        <taxon>Actinomycetota</taxon>
        <taxon>Actinomycetes</taxon>
        <taxon>Micrococcales</taxon>
        <taxon>Micrococcaceae</taxon>
        <taxon>Nesterenkonia</taxon>
    </lineage>
</organism>
<dbReference type="Gene3D" id="3.40.1410.10">
    <property type="entry name" value="Chorismate lyase-like"/>
    <property type="match status" value="1"/>
</dbReference>
<keyword evidence="2" id="KW-0238">DNA-binding</keyword>
<evidence type="ECO:0000256" key="4">
    <source>
        <dbReference type="SAM" id="MobiDB-lite"/>
    </source>
</evidence>
<dbReference type="InterPro" id="IPR036390">
    <property type="entry name" value="WH_DNA-bd_sf"/>
</dbReference>
<dbReference type="PANTHER" id="PTHR44846:SF1">
    <property type="entry name" value="MANNOSYL-D-GLYCERATE TRANSPORT_METABOLISM SYSTEM REPRESSOR MNGR-RELATED"/>
    <property type="match status" value="1"/>
</dbReference>
<evidence type="ECO:0000256" key="2">
    <source>
        <dbReference type="ARBA" id="ARBA00023125"/>
    </source>
</evidence>
<accession>A0A7K1UF97</accession>
<dbReference type="InterPro" id="IPR028978">
    <property type="entry name" value="Chorismate_lyase_/UTRA_dom_sf"/>
</dbReference>
<evidence type="ECO:0000256" key="1">
    <source>
        <dbReference type="ARBA" id="ARBA00023015"/>
    </source>
</evidence>
<dbReference type="Proteomes" id="UP000460157">
    <property type="component" value="Unassembled WGS sequence"/>
</dbReference>
<dbReference type="GO" id="GO:0003700">
    <property type="term" value="F:DNA-binding transcription factor activity"/>
    <property type="evidence" value="ECO:0007669"/>
    <property type="project" value="InterPro"/>
</dbReference>
<feature type="domain" description="HTH gntR-type" evidence="5">
    <location>
        <begin position="76"/>
        <end position="144"/>
    </location>
</feature>
<sequence>MVSKVGFHSSGVNPGSLPQRARRWSAGVVVGVEEASVMHTNLPNHPGSRVVPLPPKESPRCTATRYSGSMSHLRRRHHRARIVRDALRAVLTEGSWQDRPLPSESCLADQFNVGRNVVREALALLTAEGFIDRQRGTGTIARHPVHIVARNKLRSMLDSTAFKAPVETRVLHWERHIAAPIQAHTLQIPQSEEVLFFERLTHTRNVPLTIWSHIVRGDVQLSRPPEGNVTGPVDLYTMLELNGAEIGRSTIRISAVAADQGIAELLAISPGSPVLTEYRTVFSPKDRPLSISTGYFRPDYFSFMTEL</sequence>
<feature type="region of interest" description="Disordered" evidence="4">
    <location>
        <begin position="1"/>
        <end position="20"/>
    </location>
</feature>
<dbReference type="Pfam" id="PF07702">
    <property type="entry name" value="UTRA"/>
    <property type="match status" value="1"/>
</dbReference>
<dbReference type="GO" id="GO:0045892">
    <property type="term" value="P:negative regulation of DNA-templated transcription"/>
    <property type="evidence" value="ECO:0007669"/>
    <property type="project" value="TreeGrafter"/>
</dbReference>
<dbReference type="SMART" id="SM00866">
    <property type="entry name" value="UTRA"/>
    <property type="match status" value="1"/>
</dbReference>
<dbReference type="InterPro" id="IPR000524">
    <property type="entry name" value="Tscrpt_reg_HTH_GntR"/>
</dbReference>
<dbReference type="OrthoDB" id="7363114at2"/>
<feature type="region of interest" description="Disordered" evidence="4">
    <location>
        <begin position="39"/>
        <end position="73"/>
    </location>
</feature>
<comment type="caution">
    <text evidence="6">The sequence shown here is derived from an EMBL/GenBank/DDBJ whole genome shotgun (WGS) entry which is preliminary data.</text>
</comment>
<evidence type="ECO:0000256" key="3">
    <source>
        <dbReference type="ARBA" id="ARBA00023163"/>
    </source>
</evidence>
<dbReference type="SUPFAM" id="SSF46785">
    <property type="entry name" value="Winged helix' DNA-binding domain"/>
    <property type="match status" value="1"/>
</dbReference>
<protein>
    <submittedName>
        <fullName evidence="6">UTRA domain-containing protein</fullName>
    </submittedName>
</protein>
<dbReference type="InterPro" id="IPR011663">
    <property type="entry name" value="UTRA"/>
</dbReference>
<evidence type="ECO:0000313" key="7">
    <source>
        <dbReference type="Proteomes" id="UP000460157"/>
    </source>
</evidence>
<keyword evidence="1" id="KW-0805">Transcription regulation</keyword>
<reference evidence="6 7" key="1">
    <citation type="submission" date="2019-12" db="EMBL/GenBank/DDBJ databases">
        <title>Nesterenkonia muleiensis sp. nov., a novel actinobacterium isolated from sap of Populus euphratica.</title>
        <authorList>
            <person name="Wang R."/>
        </authorList>
    </citation>
    <scope>NUCLEOTIDE SEQUENCE [LARGE SCALE GENOMIC DNA]</scope>
    <source>
        <strain evidence="6 7">F10</strain>
    </source>
</reference>
<dbReference type="PRINTS" id="PR00035">
    <property type="entry name" value="HTHGNTR"/>
</dbReference>
<keyword evidence="3" id="KW-0804">Transcription</keyword>
<dbReference type="InterPro" id="IPR050679">
    <property type="entry name" value="Bact_HTH_transcr_reg"/>
</dbReference>
<evidence type="ECO:0000259" key="5">
    <source>
        <dbReference type="PROSITE" id="PS50949"/>
    </source>
</evidence>
<proteinExistence type="predicted"/>
<keyword evidence="7" id="KW-1185">Reference proteome</keyword>
<dbReference type="InterPro" id="IPR036388">
    <property type="entry name" value="WH-like_DNA-bd_sf"/>
</dbReference>
<dbReference type="Gene3D" id="1.10.10.10">
    <property type="entry name" value="Winged helix-like DNA-binding domain superfamily/Winged helix DNA-binding domain"/>
    <property type="match status" value="1"/>
</dbReference>
<dbReference type="CDD" id="cd07377">
    <property type="entry name" value="WHTH_GntR"/>
    <property type="match status" value="1"/>
</dbReference>
<dbReference type="GO" id="GO:0003677">
    <property type="term" value="F:DNA binding"/>
    <property type="evidence" value="ECO:0007669"/>
    <property type="project" value="UniProtKB-KW"/>
</dbReference>
<gene>
    <name evidence="6" type="ORF">GNZ21_01470</name>
</gene>
<name>A0A7K1UF97_9MICC</name>